<dbReference type="SUPFAM" id="SSF52047">
    <property type="entry name" value="RNI-like"/>
    <property type="match status" value="1"/>
</dbReference>
<proteinExistence type="predicted"/>
<protein>
    <submittedName>
        <fullName evidence="2">Uncharacterized protein</fullName>
    </submittedName>
</protein>
<dbReference type="Proteomes" id="UP000053477">
    <property type="component" value="Unassembled WGS sequence"/>
</dbReference>
<dbReference type="OrthoDB" id="3233131at2759"/>
<feature type="compositionally biased region" description="Polar residues" evidence="1">
    <location>
        <begin position="9"/>
        <end position="20"/>
    </location>
</feature>
<sequence length="622" mass="70739">MPRVARFASSKQASKAQQHPMTMAIDQAEQMEYNPADLPFKLDTPGGPVRFENASDTIFASLFLPAFNLQRGTLPRTELEMEMNPVKPIDFDSKSVPWQFCDRILSTLRDPNFNPGEITFESCGDMFCRVGEKRQDMWSVVEGRPTCSTFPMVILDEVLDVLAKEIDIVYIFQNRRYEGLSWINTLQNMTLVHSSWHASVKRLLGHTVYSSSGPAPTILQNPIFGGWTRDLHLTYNSDPDNLFSNLSVAPNQPHGYFLNTLIARLTNIRVVHLCLEKTSDTALAPVCHALLSLGSLEEVTLEARYGTLSIPTTLTAISKASYPTLRVLCLQFGSIQHEDLSVAIRSLDHLKSLRAVLLQYIKYEFKRHMGTSNLSWSRDPSLSGSSFTMNDLRINCDVGSGINARYMYSLPETSEGAIQLLQHAKLIAFKFIEEVHEMERFGRREIRVPPSNKISEIITPWLAQCSSARTLVFQKFPWTQVKTFELIQEQLGALPLIRIEELVIEATHLPLPPSYFTCFRDVNSDAAARIEGMKQQAQTQFPLSDAELARMIGAGLFPGLRSLKVIFLEHWLEMCVERFRSEGARERGRWGAEERRTLLPHCRRRCSERSIDLHVEIRWNIE</sequence>
<feature type="region of interest" description="Disordered" evidence="1">
    <location>
        <begin position="1"/>
        <end position="20"/>
    </location>
</feature>
<dbReference type="InParanoid" id="A0A0H2S1Z1"/>
<evidence type="ECO:0000256" key="1">
    <source>
        <dbReference type="SAM" id="MobiDB-lite"/>
    </source>
</evidence>
<name>A0A0H2S1Z1_9AGAM</name>
<reference evidence="2 3" key="1">
    <citation type="submission" date="2015-04" db="EMBL/GenBank/DDBJ databases">
        <title>Complete genome sequence of Schizopora paradoxa KUC8140, a cosmopolitan wood degrader in East Asia.</title>
        <authorList>
            <consortium name="DOE Joint Genome Institute"/>
            <person name="Min B."/>
            <person name="Park H."/>
            <person name="Jang Y."/>
            <person name="Kim J.-J."/>
            <person name="Kim K.H."/>
            <person name="Pangilinan J."/>
            <person name="Lipzen A."/>
            <person name="Riley R."/>
            <person name="Grigoriev I.V."/>
            <person name="Spatafora J.W."/>
            <person name="Choi I.-G."/>
        </authorList>
    </citation>
    <scope>NUCLEOTIDE SEQUENCE [LARGE SCALE GENOMIC DNA]</scope>
    <source>
        <strain evidence="2 3">KUC8140</strain>
    </source>
</reference>
<evidence type="ECO:0000313" key="2">
    <source>
        <dbReference type="EMBL" id="KLO17887.1"/>
    </source>
</evidence>
<keyword evidence="3" id="KW-1185">Reference proteome</keyword>
<dbReference type="EMBL" id="KQ085900">
    <property type="protein sequence ID" value="KLO17887.1"/>
    <property type="molecule type" value="Genomic_DNA"/>
</dbReference>
<dbReference type="AlphaFoldDB" id="A0A0H2S1Z1"/>
<accession>A0A0H2S1Z1</accession>
<gene>
    <name evidence="2" type="ORF">SCHPADRAFT_146010</name>
</gene>
<evidence type="ECO:0000313" key="3">
    <source>
        <dbReference type="Proteomes" id="UP000053477"/>
    </source>
</evidence>
<organism evidence="2 3">
    <name type="scientific">Schizopora paradoxa</name>
    <dbReference type="NCBI Taxonomy" id="27342"/>
    <lineage>
        <taxon>Eukaryota</taxon>
        <taxon>Fungi</taxon>
        <taxon>Dikarya</taxon>
        <taxon>Basidiomycota</taxon>
        <taxon>Agaricomycotina</taxon>
        <taxon>Agaricomycetes</taxon>
        <taxon>Hymenochaetales</taxon>
        <taxon>Schizoporaceae</taxon>
        <taxon>Schizopora</taxon>
    </lineage>
</organism>